<dbReference type="AlphaFoldDB" id="A0A812IPH2"/>
<feature type="transmembrane region" description="Helical" evidence="5">
    <location>
        <begin position="97"/>
        <end position="121"/>
    </location>
</feature>
<evidence type="ECO:0000256" key="4">
    <source>
        <dbReference type="ARBA" id="ARBA00023136"/>
    </source>
</evidence>
<evidence type="ECO:0000256" key="1">
    <source>
        <dbReference type="ARBA" id="ARBA00004141"/>
    </source>
</evidence>
<dbReference type="InterPro" id="IPR011531">
    <property type="entry name" value="HCO3_transpt-like_TM_dom"/>
</dbReference>
<protein>
    <submittedName>
        <fullName evidence="7">Slc4a1 protein</fullName>
    </submittedName>
</protein>
<feature type="transmembrane region" description="Helical" evidence="5">
    <location>
        <begin position="61"/>
        <end position="85"/>
    </location>
</feature>
<dbReference type="InterPro" id="IPR003020">
    <property type="entry name" value="HCO3_transpt_euk"/>
</dbReference>
<reference evidence="7" key="1">
    <citation type="submission" date="2021-02" db="EMBL/GenBank/DDBJ databases">
        <authorList>
            <person name="Dougan E. K."/>
            <person name="Rhodes N."/>
            <person name="Thang M."/>
            <person name="Chan C."/>
        </authorList>
    </citation>
    <scope>NUCLEOTIDE SEQUENCE</scope>
</reference>
<keyword evidence="3 5" id="KW-1133">Transmembrane helix</keyword>
<feature type="transmembrane region" description="Helical" evidence="5">
    <location>
        <begin position="37"/>
        <end position="55"/>
    </location>
</feature>
<dbReference type="GO" id="GO:0005452">
    <property type="term" value="F:solute:inorganic anion antiporter activity"/>
    <property type="evidence" value="ECO:0007669"/>
    <property type="project" value="InterPro"/>
</dbReference>
<evidence type="ECO:0000256" key="5">
    <source>
        <dbReference type="SAM" id="Phobius"/>
    </source>
</evidence>
<feature type="non-terminal residue" evidence="7">
    <location>
        <position position="207"/>
    </location>
</feature>
<dbReference type="EMBL" id="CAJNJA010000056">
    <property type="protein sequence ID" value="CAE7151308.1"/>
    <property type="molecule type" value="Genomic_DNA"/>
</dbReference>
<evidence type="ECO:0000256" key="3">
    <source>
        <dbReference type="ARBA" id="ARBA00022989"/>
    </source>
</evidence>
<comment type="subcellular location">
    <subcellularLocation>
        <location evidence="1">Membrane</location>
        <topology evidence="1">Multi-pass membrane protein</topology>
    </subcellularLocation>
</comment>
<keyword evidence="4 5" id="KW-0472">Membrane</keyword>
<dbReference type="GO" id="GO:0005886">
    <property type="term" value="C:plasma membrane"/>
    <property type="evidence" value="ECO:0007669"/>
    <property type="project" value="TreeGrafter"/>
</dbReference>
<feature type="domain" description="Bicarbonate transporter-like transmembrane" evidence="6">
    <location>
        <begin position="68"/>
        <end position="207"/>
    </location>
</feature>
<dbReference type="Pfam" id="PF00955">
    <property type="entry name" value="HCO3_cotransp"/>
    <property type="match status" value="2"/>
</dbReference>
<feature type="domain" description="Bicarbonate transporter-like transmembrane" evidence="6">
    <location>
        <begin position="2"/>
        <end position="63"/>
    </location>
</feature>
<dbReference type="OrthoDB" id="440034at2759"/>
<evidence type="ECO:0000259" key="6">
    <source>
        <dbReference type="Pfam" id="PF00955"/>
    </source>
</evidence>
<feature type="transmembrane region" description="Helical" evidence="5">
    <location>
        <begin position="6"/>
        <end position="25"/>
    </location>
</feature>
<dbReference type="Proteomes" id="UP000601435">
    <property type="component" value="Unassembled WGS sequence"/>
</dbReference>
<evidence type="ECO:0000313" key="8">
    <source>
        <dbReference type="Proteomes" id="UP000601435"/>
    </source>
</evidence>
<proteinExistence type="predicted"/>
<comment type="caution">
    <text evidence="7">The sequence shown here is derived from an EMBL/GenBank/DDBJ whole genome shotgun (WGS) entry which is preliminary data.</text>
</comment>
<sequence>MPFYFWTCMWCSLFTVLVAVFDLCALMKHVTMFSEDIFAGLISLIFIIDGARPIIENFTENRLTLTNCMFEALLFIWTFGLATYLSSFRRSPWTFRFVRNFAANFAVTIALVSGSALAAIYSNDTGLRMLQVDADFSPNLSLSDGSKRPWIINPAGMDRPFPAWGIAYAILPAIGFAVLGYLDQNLTSVIVNRPSNNLKKPAAYHLD</sequence>
<feature type="transmembrane region" description="Helical" evidence="5">
    <location>
        <begin position="163"/>
        <end position="182"/>
    </location>
</feature>
<organism evidence="7 8">
    <name type="scientific">Symbiodinium necroappetens</name>
    <dbReference type="NCBI Taxonomy" id="1628268"/>
    <lineage>
        <taxon>Eukaryota</taxon>
        <taxon>Sar</taxon>
        <taxon>Alveolata</taxon>
        <taxon>Dinophyceae</taxon>
        <taxon>Suessiales</taxon>
        <taxon>Symbiodiniaceae</taxon>
        <taxon>Symbiodinium</taxon>
    </lineage>
</organism>
<dbReference type="PANTHER" id="PTHR11453:SF127">
    <property type="entry name" value="SOLUTE CARRIER FAMILY 4 MEMBER 11"/>
    <property type="match status" value="1"/>
</dbReference>
<gene>
    <name evidence="7" type="primary">Slc4a1</name>
    <name evidence="7" type="ORF">SNEC2469_LOCUS193</name>
</gene>
<accession>A0A812IPH2</accession>
<name>A0A812IPH2_9DINO</name>
<dbReference type="GO" id="GO:0050801">
    <property type="term" value="P:monoatomic ion homeostasis"/>
    <property type="evidence" value="ECO:0007669"/>
    <property type="project" value="TreeGrafter"/>
</dbReference>
<evidence type="ECO:0000313" key="7">
    <source>
        <dbReference type="EMBL" id="CAE7151308.1"/>
    </source>
</evidence>
<evidence type="ECO:0000256" key="2">
    <source>
        <dbReference type="ARBA" id="ARBA00022692"/>
    </source>
</evidence>
<dbReference type="PANTHER" id="PTHR11453">
    <property type="entry name" value="ANION EXCHANGE PROTEIN"/>
    <property type="match status" value="1"/>
</dbReference>
<keyword evidence="8" id="KW-1185">Reference proteome</keyword>
<keyword evidence="2 5" id="KW-0812">Transmembrane</keyword>
<dbReference type="GO" id="GO:0006820">
    <property type="term" value="P:monoatomic anion transport"/>
    <property type="evidence" value="ECO:0007669"/>
    <property type="project" value="InterPro"/>
</dbReference>